<protein>
    <recommendedName>
        <fullName evidence="3">PAS domain-containing protein</fullName>
    </recommendedName>
</protein>
<sequence length="84" mass="9520">MMWETREQAAYGYVTRQSQDLFFVLSCDWRILEANESVRSLTGCRENDTAFSDRVVDFAGTFNLTDLVQARNGPHLLNIKTAAG</sequence>
<accession>A0A931CU04</accession>
<dbReference type="EMBL" id="JACCQK010000304">
    <property type="protein sequence ID" value="MBG0779407.1"/>
    <property type="molecule type" value="Genomic_DNA"/>
</dbReference>
<organism evidence="1 2">
    <name type="scientific">Desulfotignum balticum</name>
    <dbReference type="NCBI Taxonomy" id="115781"/>
    <lineage>
        <taxon>Bacteria</taxon>
        <taxon>Pseudomonadati</taxon>
        <taxon>Thermodesulfobacteriota</taxon>
        <taxon>Desulfobacteria</taxon>
        <taxon>Desulfobacterales</taxon>
        <taxon>Desulfobacteraceae</taxon>
        <taxon>Desulfotignum</taxon>
    </lineage>
</organism>
<evidence type="ECO:0000313" key="2">
    <source>
        <dbReference type="Proteomes" id="UP000706172"/>
    </source>
</evidence>
<dbReference type="Proteomes" id="UP000706172">
    <property type="component" value="Unassembled WGS sequence"/>
</dbReference>
<name>A0A931CU04_9BACT</name>
<evidence type="ECO:0000313" key="1">
    <source>
        <dbReference type="EMBL" id="MBG0779407.1"/>
    </source>
</evidence>
<gene>
    <name evidence="1" type="ORF">H0S81_05725</name>
</gene>
<evidence type="ECO:0008006" key="3">
    <source>
        <dbReference type="Google" id="ProtNLM"/>
    </source>
</evidence>
<feature type="non-terminal residue" evidence="1">
    <location>
        <position position="84"/>
    </location>
</feature>
<dbReference type="AlphaFoldDB" id="A0A931CU04"/>
<reference evidence="1" key="1">
    <citation type="submission" date="2020-07" db="EMBL/GenBank/DDBJ databases">
        <title>Severe corrosion of carbon steel in oil field produced water can be linked to methanogenic archaea containing a special type of NiFe hydrogenase.</title>
        <authorList>
            <person name="Lahme S."/>
            <person name="Mand J."/>
            <person name="Longwell J."/>
            <person name="Smith R."/>
            <person name="Enning D."/>
        </authorList>
    </citation>
    <scope>NUCLEOTIDE SEQUENCE</scope>
    <source>
        <strain evidence="1">MIC098Bin6</strain>
    </source>
</reference>
<proteinExistence type="predicted"/>
<comment type="caution">
    <text evidence="1">The sequence shown here is derived from an EMBL/GenBank/DDBJ whole genome shotgun (WGS) entry which is preliminary data.</text>
</comment>